<comment type="subcellular location">
    <subcellularLocation>
        <location evidence="1">Cell projection</location>
        <location evidence="1">Cilium</location>
    </subcellularLocation>
</comment>
<evidence type="ECO:0000256" key="7">
    <source>
        <dbReference type="SAM" id="Coils"/>
    </source>
</evidence>
<evidence type="ECO:0000256" key="4">
    <source>
        <dbReference type="ARBA" id="ARBA00023069"/>
    </source>
</evidence>
<proteinExistence type="inferred from homology"/>
<keyword evidence="3 7" id="KW-0175">Coiled coil</keyword>
<keyword evidence="4" id="KW-0969">Cilium</keyword>
<dbReference type="InterPro" id="IPR041146">
    <property type="entry name" value="IFT81_CH"/>
</dbReference>
<evidence type="ECO:0000259" key="8">
    <source>
        <dbReference type="Pfam" id="PF18383"/>
    </source>
</evidence>
<feature type="coiled-coil region" evidence="7">
    <location>
        <begin position="226"/>
        <end position="253"/>
    </location>
</feature>
<dbReference type="AlphaFoldDB" id="A0A7R9UGH9"/>
<dbReference type="GO" id="GO:0015631">
    <property type="term" value="F:tubulin binding"/>
    <property type="evidence" value="ECO:0007669"/>
    <property type="project" value="InterPro"/>
</dbReference>
<dbReference type="GO" id="GO:0060271">
    <property type="term" value="P:cilium assembly"/>
    <property type="evidence" value="ECO:0007669"/>
    <property type="project" value="InterPro"/>
</dbReference>
<keyword evidence="2" id="KW-0970">Cilium biogenesis/degradation</keyword>
<reference evidence="9" key="1">
    <citation type="submission" date="2021-01" db="EMBL/GenBank/DDBJ databases">
        <authorList>
            <person name="Corre E."/>
            <person name="Pelletier E."/>
            <person name="Niang G."/>
            <person name="Scheremetjew M."/>
            <person name="Finn R."/>
            <person name="Kale V."/>
            <person name="Holt S."/>
            <person name="Cochrane G."/>
            <person name="Meng A."/>
            <person name="Brown T."/>
            <person name="Cohen L."/>
        </authorList>
    </citation>
    <scope>NUCLEOTIDE SEQUENCE</scope>
    <source>
        <strain evidence="9">CCMP2078</strain>
    </source>
</reference>
<dbReference type="InterPro" id="IPR029600">
    <property type="entry name" value="IFT81"/>
</dbReference>
<dbReference type="PANTHER" id="PTHR15614">
    <property type="entry name" value="INTRAFLAGELLAR TRANSPORT PROTEIN 81 HOMOLOG"/>
    <property type="match status" value="1"/>
</dbReference>
<dbReference type="GO" id="GO:0030992">
    <property type="term" value="C:intraciliary transport particle B"/>
    <property type="evidence" value="ECO:0007669"/>
    <property type="project" value="InterPro"/>
</dbReference>
<keyword evidence="5" id="KW-0966">Cell projection</keyword>
<evidence type="ECO:0000256" key="5">
    <source>
        <dbReference type="ARBA" id="ARBA00023273"/>
    </source>
</evidence>
<dbReference type="Gene3D" id="1.10.418.70">
    <property type="entry name" value="Intraflagellar transport protein 81, N-terminal domain"/>
    <property type="match status" value="1"/>
</dbReference>
<gene>
    <name evidence="9" type="ORF">PPYR1160_LOCUS14625</name>
</gene>
<evidence type="ECO:0000256" key="1">
    <source>
        <dbReference type="ARBA" id="ARBA00004138"/>
    </source>
</evidence>
<dbReference type="GO" id="GO:0042073">
    <property type="term" value="P:intraciliary transport"/>
    <property type="evidence" value="ECO:0007669"/>
    <property type="project" value="InterPro"/>
</dbReference>
<feature type="coiled-coil region" evidence="7">
    <location>
        <begin position="357"/>
        <end position="384"/>
    </location>
</feature>
<feature type="coiled-coil region" evidence="7">
    <location>
        <begin position="512"/>
        <end position="567"/>
    </location>
</feature>
<evidence type="ECO:0000256" key="6">
    <source>
        <dbReference type="ARBA" id="ARBA00043983"/>
    </source>
</evidence>
<dbReference type="InterPro" id="IPR043016">
    <property type="entry name" value="IFT81_N_sf"/>
</dbReference>
<dbReference type="EMBL" id="HBEA01019258">
    <property type="protein sequence ID" value="CAD8265122.1"/>
    <property type="molecule type" value="Transcribed_RNA"/>
</dbReference>
<dbReference type="Pfam" id="PF18383">
    <property type="entry name" value="IFT81_CH"/>
    <property type="match status" value="1"/>
</dbReference>
<sequence>MAEIQAIVSKLNEAPFRMNLRLLDLDEKSPVELLEVLRVVLSELDPQHDVDPQTEDPEARVARTMTFLRLMKFQLPNNSSEAAEKFRQGLLEGERNTVYNVLYWILERLPQLQKRAYLARYLAPIEVPQDYFQDENFVQYMHINEELKAEFKRVHKAVDQLSNTDARPDELRRDIKQLEEERRLLVERIHGLRRINDEKPGFAEMLEATKAFRLAQEDDHKQIGRREEQRMLLQAADARLQKVRERERELQATAGASSSPERIVEQLEREVRSLVDRVQVELPRMLKVRRSRLKELDHERGKPQRSAQDVTELRHFIDTLESNLGDVRSQLDKTVKDSGDNRTMMYLQHTRGASQKLAERQDTMDTILRQQEELREQIAMKERSMEETMEGGQKFMTQEQKRNLVLKLKEKSTTYKRMKKELSDQDAELVVLHRTEQLLKRQAAKLDIDVSLLEAKQGVSGYRDTKHRLETAAEATAATDKEKARLIEDITQHVTEMQRELNGRKRELQPLMKQLQQERQRCREVGAAYNERKAAFDQVKVGLQLGLSELERSCKELEAECFQEESKYYHTSSMKAIAEAKWARVQQEEKWRHGEGRLMRDFQTYMELYNDKLRSQQDLSRQLRKQQQDIRKNEGPNSQQREMFANMHKLLLAKKQSQQKQLDGDGDYKEDRRDGFNGYGVSALAYGRTVGGGANVMTIEQGA</sequence>
<dbReference type="PANTHER" id="PTHR15614:SF2">
    <property type="entry name" value="INTRAFLAGELLAR TRANSPORT PROTEIN 81 HOMOLOG"/>
    <property type="match status" value="1"/>
</dbReference>
<evidence type="ECO:0000256" key="2">
    <source>
        <dbReference type="ARBA" id="ARBA00022794"/>
    </source>
</evidence>
<comment type="similarity">
    <text evidence="6">Belongs to the IFT81 family.</text>
</comment>
<name>A0A7R9UGH9_9STRA</name>
<protein>
    <recommendedName>
        <fullName evidence="8">IFT81 calponin homology domain-containing protein</fullName>
    </recommendedName>
</protein>
<accession>A0A7R9UGH9</accession>
<organism evidence="9">
    <name type="scientific">Pinguiococcus pyrenoidosus</name>
    <dbReference type="NCBI Taxonomy" id="172671"/>
    <lineage>
        <taxon>Eukaryota</taxon>
        <taxon>Sar</taxon>
        <taxon>Stramenopiles</taxon>
        <taxon>Ochrophyta</taxon>
        <taxon>Pinguiophyceae</taxon>
        <taxon>Pinguiochrysidales</taxon>
        <taxon>Pinguiochrysidaceae</taxon>
        <taxon>Pinguiococcus</taxon>
    </lineage>
</organism>
<dbReference type="GO" id="GO:0036064">
    <property type="term" value="C:ciliary basal body"/>
    <property type="evidence" value="ECO:0007669"/>
    <property type="project" value="TreeGrafter"/>
</dbReference>
<evidence type="ECO:0000256" key="3">
    <source>
        <dbReference type="ARBA" id="ARBA00023054"/>
    </source>
</evidence>
<feature type="domain" description="IFT81 calponin homology" evidence="8">
    <location>
        <begin position="3"/>
        <end position="126"/>
    </location>
</feature>
<evidence type="ECO:0000313" key="9">
    <source>
        <dbReference type="EMBL" id="CAD8265122.1"/>
    </source>
</evidence>
<feature type="coiled-coil region" evidence="7">
    <location>
        <begin position="144"/>
        <end position="195"/>
    </location>
</feature>